<evidence type="ECO:0000313" key="1">
    <source>
        <dbReference type="EMBL" id="QRR04283.1"/>
    </source>
</evidence>
<dbReference type="EMBL" id="CP056775">
    <property type="protein sequence ID" value="QRR04283.1"/>
    <property type="molecule type" value="Genomic_DNA"/>
</dbReference>
<accession>A0ABX7IEM5</accession>
<reference evidence="1 2" key="1">
    <citation type="submission" date="2020-06" db="EMBL/GenBank/DDBJ databases">
        <title>Dyadobacter sandarakinus sp. nov., isolated from the soil of the Arctic Yellow River Station.</title>
        <authorList>
            <person name="Zhang Y."/>
            <person name="Peng F."/>
        </authorList>
    </citation>
    <scope>NUCLEOTIDE SEQUENCE [LARGE SCALE GENOMIC DNA]</scope>
    <source>
        <strain evidence="1 2">Q3-56</strain>
    </source>
</reference>
<protein>
    <submittedName>
        <fullName evidence="1">Type VI secretion system baseplate subunit TssF</fullName>
    </submittedName>
</protein>
<keyword evidence="2" id="KW-1185">Reference proteome</keyword>
<organism evidence="1 2">
    <name type="scientific">Dyadobacter sandarakinus</name>
    <dbReference type="NCBI Taxonomy" id="2747268"/>
    <lineage>
        <taxon>Bacteria</taxon>
        <taxon>Pseudomonadati</taxon>
        <taxon>Bacteroidota</taxon>
        <taxon>Cytophagia</taxon>
        <taxon>Cytophagales</taxon>
        <taxon>Spirosomataceae</taxon>
        <taxon>Dyadobacter</taxon>
    </lineage>
</organism>
<gene>
    <name evidence="1" type="ORF">HWI92_19960</name>
</gene>
<dbReference type="Proteomes" id="UP000612680">
    <property type="component" value="Chromosome"/>
</dbReference>
<name>A0ABX7IEM5_9BACT</name>
<sequence>MTRTMDFTKENTALRMLRRSAELWGYDETQLDQFDPLVKMLIGACAVEFEKVGQKIQQTELRLMTRLAEILSPETTRRVLPATAIATARSLDAISWVDPENQLVFRRSSVRKNENPEMYFAPAGRFPVVNAGISCLATPAGLYQADNGARNLLSPALRRNAGAQDVWLGIEIGPEVLSWENFRFYFDWSNDAAEWHYRDFLPLTSWTCNDVPLHLSAGSGQDSTGDTSWYESGFMHMTGQAKLEKVQHAAHFYPLVFELLYDRQSLQMMKKELVWFRISWPEAFPLKGFEHLQVVLNAFPVHNKQLHRLAYRLQPGLNGIALTSADAFAGVHAVLNQKNQQYTPSHQRDYGGMNSQELVYTLREQGVGRFDARDARAMLYQLSEMLKDEVTAFSALGDDFLAAILRDISQQLARIDQKLGPKKASETGVQPFLVIRGDKDPGVLAVSYWTSMGGAANGVPAGARLQAYAASGLNAAGMYLVTRTTGGKAAPEETEYVDQLRNNMVTRDRLVTREDIKAFCQAELGDQLVSVEVSTGYEPGHLPGQGFIKCLHIALRAASMLADGELWQQQCGKLQLKIAERSAGMYPVRVLSA</sequence>
<evidence type="ECO:0000313" key="2">
    <source>
        <dbReference type="Proteomes" id="UP000612680"/>
    </source>
</evidence>
<proteinExistence type="predicted"/>